<keyword evidence="7 9" id="KW-1133">Transmembrane helix</keyword>
<keyword evidence="8 9" id="KW-0472">Membrane</keyword>
<feature type="transmembrane region" description="Helical" evidence="9">
    <location>
        <begin position="971"/>
        <end position="990"/>
    </location>
</feature>
<keyword evidence="4" id="KW-1003">Cell membrane</keyword>
<dbReference type="PRINTS" id="PR00702">
    <property type="entry name" value="ACRIFLAVINRP"/>
</dbReference>
<evidence type="ECO:0000256" key="6">
    <source>
        <dbReference type="ARBA" id="ARBA00022692"/>
    </source>
</evidence>
<reference evidence="11" key="1">
    <citation type="submission" date="2024-07" db="EMBL/GenBank/DDBJ databases">
        <title>Whole genome sequence of bacterial strains from algal surface.</title>
        <authorList>
            <person name="Kumar P."/>
        </authorList>
    </citation>
    <scope>NUCLEOTIDE SEQUENCE</scope>
    <source>
        <strain evidence="11">PP-1MA</strain>
    </source>
</reference>
<evidence type="ECO:0000259" key="10">
    <source>
        <dbReference type="PROSITE" id="PS50156"/>
    </source>
</evidence>
<evidence type="ECO:0000256" key="4">
    <source>
        <dbReference type="ARBA" id="ARBA00022475"/>
    </source>
</evidence>
<dbReference type="FunFam" id="3.30.70.1430:FF:000001">
    <property type="entry name" value="Efflux pump membrane transporter"/>
    <property type="match status" value="1"/>
</dbReference>
<dbReference type="InterPro" id="IPR004764">
    <property type="entry name" value="MdtF-like"/>
</dbReference>
<dbReference type="Gene3D" id="3.30.70.1320">
    <property type="entry name" value="Multidrug efflux transporter AcrB pore domain like"/>
    <property type="match status" value="1"/>
</dbReference>
<dbReference type="Gene3D" id="3.30.70.1430">
    <property type="entry name" value="Multidrug efflux transporter AcrB pore domain"/>
    <property type="match status" value="2"/>
</dbReference>
<keyword evidence="6 9" id="KW-0812">Transmembrane</keyword>
<dbReference type="GO" id="GO:0042910">
    <property type="term" value="F:xenobiotic transmembrane transporter activity"/>
    <property type="evidence" value="ECO:0007669"/>
    <property type="project" value="TreeGrafter"/>
</dbReference>
<keyword evidence="3 9" id="KW-0813">Transport</keyword>
<evidence type="ECO:0000256" key="5">
    <source>
        <dbReference type="ARBA" id="ARBA00022519"/>
    </source>
</evidence>
<feature type="transmembrane region" description="Helical" evidence="9">
    <location>
        <begin position="343"/>
        <end position="362"/>
    </location>
</feature>
<feature type="transmembrane region" description="Helical" evidence="9">
    <location>
        <begin position="538"/>
        <end position="557"/>
    </location>
</feature>
<feature type="transmembrane region" description="Helical" evidence="9">
    <location>
        <begin position="474"/>
        <end position="500"/>
    </location>
</feature>
<comment type="subcellular location">
    <subcellularLocation>
        <location evidence="1 9">Cell inner membrane</location>
        <topology evidence="1 9">Multi-pass membrane protein</topology>
    </subcellularLocation>
</comment>
<sequence length="1041" mass="111957">MFSRFFIERPVLSSVLSIIIVLAGLAAMRGLPVSQYPNVVPPQVVVSANYPGASAEAVADAVAAPLESAINGVENMLYMTTSTYDSGDMSLKITFAVGTDPNQAAIDVTNEMESALSRLPEEVRTGGVSVSKESNALLKIVALNSPDGSRDPIFLNNYALMTIQDEIQRVPGVGSATMFGSKTYAIRIWLRPDKMAEYDLTPADVDAAINEQNAQFAAGQFGAAPNPNNPQEFTLTVATDGRFSSVEEFEQIILKARGDGSMVRLADIARVELGALRYNFDALHNQSASVPIGIYLRPGANALETSELIDAAVERMAANFPSGVSYSVPFDTTEFVKVSISQVVQTLLEAILLVVAVVYLFLQRFRATIIPLIAVPVSLIGAMAGMYLFGFSINMLTLLAMVLAIGIVVDDAIVVLENVERIMREEKLPAKPAAIKAMQEVSGPVIAIVLVLSAVFIPVGFIGGLAGIMYQQFAITIAISVIISGIVALTLTPALCALLLSEKHTAPPKFLQKFNQWFDALTNKYTDGVRFMLKRTSLGLTLFVGLTVVAALLVWRLPGGLVPNEDQGYVMAAHYLPDGASFERNDAFVERLNKRLGEEQLVDQAMSFTGFDLIAGGLKSNAGASFITMKHWDDRDLDTQSSYALADKISAISNEFPEGSITAFNPPPIQGISTTGGFEGYLANTQGASAQELYELATAIAEKANEHELLQGVRTTLNTNIPRYKAEVDRERAKSMGVSINEIFAAMKSTFGASYVNDFNLFGRVWRVYMQAESEFRASPDDLAKVFVRAAGGEMVPLDSVVSVTRTTGPDIVDRYNNYPAAKIMGNPAPGVSSGEALEALEQIVSDVTGDDPYTQLYWVGSAFQEKTTGAAAQIAFVFGIVVVFLILAAQYERWSLPLAVITAVPFALFGAAIAVTMAGMQNDVYFQIGILVLIGLAAKNAILIVEFAVLEREQGRTVLEAAMNAARLRFRPIVMTSLAFILGAVPLMLSSGAGSAARNAVGTTVVGGMLAATFIAIFFIPLFYSLIDRSQKHKKVDQDS</sequence>
<dbReference type="InterPro" id="IPR027463">
    <property type="entry name" value="AcrB_DN_DC_subdom"/>
</dbReference>
<dbReference type="InterPro" id="IPR000731">
    <property type="entry name" value="SSD"/>
</dbReference>
<evidence type="ECO:0000256" key="1">
    <source>
        <dbReference type="ARBA" id="ARBA00004429"/>
    </source>
</evidence>
<evidence type="ECO:0000313" key="11">
    <source>
        <dbReference type="EMBL" id="XDV09359.1"/>
    </source>
</evidence>
<evidence type="ECO:0000256" key="3">
    <source>
        <dbReference type="ARBA" id="ARBA00022448"/>
    </source>
</evidence>
<feature type="transmembrane region" description="Helical" evidence="9">
    <location>
        <begin position="445"/>
        <end position="468"/>
    </location>
</feature>
<dbReference type="NCBIfam" id="TIGR00915">
    <property type="entry name" value="2A0602"/>
    <property type="match status" value="1"/>
</dbReference>
<dbReference type="RefSeq" id="WP_369742823.1">
    <property type="nucleotide sequence ID" value="NZ_CP165718.1"/>
</dbReference>
<feature type="transmembrane region" description="Helical" evidence="9">
    <location>
        <begin position="897"/>
        <end position="919"/>
    </location>
</feature>
<dbReference type="Gene3D" id="3.30.70.1440">
    <property type="entry name" value="Multidrug efflux transporter AcrB pore domain"/>
    <property type="match status" value="1"/>
</dbReference>
<dbReference type="PANTHER" id="PTHR32063">
    <property type="match status" value="1"/>
</dbReference>
<protein>
    <recommendedName>
        <fullName evidence="9">Efflux pump membrane transporter</fullName>
    </recommendedName>
</protein>
<evidence type="ECO:0000256" key="9">
    <source>
        <dbReference type="RuleBase" id="RU364070"/>
    </source>
</evidence>
<organism evidence="11">
    <name type="scientific">Pseudidiomarina sp. PP-1MA</name>
    <dbReference type="NCBI Taxonomy" id="3237706"/>
    <lineage>
        <taxon>Bacteria</taxon>
        <taxon>Pseudomonadati</taxon>
        <taxon>Pseudomonadota</taxon>
        <taxon>Gammaproteobacteria</taxon>
        <taxon>Alteromonadales</taxon>
        <taxon>Idiomarinaceae</taxon>
        <taxon>Pseudidiomarina</taxon>
    </lineage>
</organism>
<feature type="transmembrane region" description="Helical" evidence="9">
    <location>
        <begin position="395"/>
        <end position="416"/>
    </location>
</feature>
<dbReference type="SUPFAM" id="SSF82866">
    <property type="entry name" value="Multidrug efflux transporter AcrB transmembrane domain"/>
    <property type="match status" value="2"/>
</dbReference>
<gene>
    <name evidence="11" type="ORF">AB8S08_11440</name>
</gene>
<evidence type="ECO:0000256" key="8">
    <source>
        <dbReference type="ARBA" id="ARBA00023136"/>
    </source>
</evidence>
<dbReference type="EMBL" id="CP165718">
    <property type="protein sequence ID" value="XDV09359.1"/>
    <property type="molecule type" value="Genomic_DNA"/>
</dbReference>
<dbReference type="GO" id="GO:0009636">
    <property type="term" value="P:response to toxic substance"/>
    <property type="evidence" value="ECO:0007669"/>
    <property type="project" value="UniProtKB-ARBA"/>
</dbReference>
<dbReference type="NCBIfam" id="NF000282">
    <property type="entry name" value="RND_permease_1"/>
    <property type="match status" value="1"/>
</dbReference>
<proteinExistence type="inferred from homology"/>
<dbReference type="FunFam" id="1.20.1640.10:FF:000001">
    <property type="entry name" value="Efflux pump membrane transporter"/>
    <property type="match status" value="1"/>
</dbReference>
<keyword evidence="5 9" id="KW-0997">Cell inner membrane</keyword>
<dbReference type="Gene3D" id="1.20.1640.10">
    <property type="entry name" value="Multidrug efflux transporter AcrB transmembrane domain"/>
    <property type="match status" value="2"/>
</dbReference>
<dbReference type="PANTHER" id="PTHR32063:SF13">
    <property type="entry name" value="MULTIDRUG EFFLUX PUMP SUBUNIT ACRB-RELATED"/>
    <property type="match status" value="1"/>
</dbReference>
<dbReference type="PROSITE" id="PS50156">
    <property type="entry name" value="SSD"/>
    <property type="match status" value="1"/>
</dbReference>
<dbReference type="Pfam" id="PF00873">
    <property type="entry name" value="ACR_tran"/>
    <property type="match status" value="1"/>
</dbReference>
<dbReference type="GO" id="GO:0015562">
    <property type="term" value="F:efflux transmembrane transporter activity"/>
    <property type="evidence" value="ECO:0007669"/>
    <property type="project" value="InterPro"/>
</dbReference>
<dbReference type="GO" id="GO:0005886">
    <property type="term" value="C:plasma membrane"/>
    <property type="evidence" value="ECO:0007669"/>
    <property type="project" value="UniProtKB-SubCell"/>
</dbReference>
<feature type="transmembrane region" description="Helical" evidence="9">
    <location>
        <begin position="1002"/>
        <end position="1028"/>
    </location>
</feature>
<feature type="domain" description="SSD" evidence="10">
    <location>
        <begin position="334"/>
        <end position="498"/>
    </location>
</feature>
<dbReference type="SUPFAM" id="SSF82693">
    <property type="entry name" value="Multidrug efflux transporter AcrB pore domain, PN1, PN2, PC1 and PC2 subdomains"/>
    <property type="match status" value="3"/>
</dbReference>
<dbReference type="InterPro" id="IPR001036">
    <property type="entry name" value="Acrflvin-R"/>
</dbReference>
<feature type="transmembrane region" description="Helical" evidence="9">
    <location>
        <begin position="369"/>
        <end position="389"/>
    </location>
</feature>
<accession>A0AB39X688</accession>
<feature type="transmembrane region" description="Helical" evidence="9">
    <location>
        <begin position="925"/>
        <end position="950"/>
    </location>
</feature>
<dbReference type="SUPFAM" id="SSF82714">
    <property type="entry name" value="Multidrug efflux transporter AcrB TolC docking domain, DN and DC subdomains"/>
    <property type="match status" value="2"/>
</dbReference>
<feature type="transmembrane region" description="Helical" evidence="9">
    <location>
        <begin position="871"/>
        <end position="890"/>
    </location>
</feature>
<dbReference type="AlphaFoldDB" id="A0AB39X688"/>
<dbReference type="Gene3D" id="3.30.2090.10">
    <property type="entry name" value="Multidrug efflux transporter AcrB TolC docking domain, DN and DC subdomains"/>
    <property type="match status" value="2"/>
</dbReference>
<comment type="similarity">
    <text evidence="2 9">Belongs to the resistance-nodulation-cell division (RND) (TC 2.A.6) family.</text>
</comment>
<evidence type="ECO:0000256" key="2">
    <source>
        <dbReference type="ARBA" id="ARBA00010942"/>
    </source>
</evidence>
<name>A0AB39X688_9GAMM</name>
<comment type="caution">
    <text evidence="9">Lacks conserved residue(s) required for the propagation of feature annotation.</text>
</comment>
<evidence type="ECO:0000256" key="7">
    <source>
        <dbReference type="ARBA" id="ARBA00022989"/>
    </source>
</evidence>